<comment type="caution">
    <text evidence="2">The sequence shown here is derived from an EMBL/GenBank/DDBJ whole genome shotgun (WGS) entry which is preliminary data.</text>
</comment>
<evidence type="ECO:0000313" key="2">
    <source>
        <dbReference type="EMBL" id="KAJ8766945.1"/>
    </source>
</evidence>
<dbReference type="InterPro" id="IPR031106">
    <property type="entry name" value="C/EBP"/>
</dbReference>
<sequence length="227" mass="25125">MDDGELDLPNQELFSSPNMNEMPTSCSMDGFFEELLKDSHACTHTHTCNPPGPDSSHTHTCFHVHTKIVSTPSDEKAADDDTAESTDKKCKKRPMGNRDAIEGEIGSFPYQKPINNMNLANPNLPEDAHVMNPCNMQCDDQVYCEDATLNGQGFSSCEFENLNCMTTQNILTKELPGCGLGNVMKNGSSSGANQRKDTFTRSGHLHSKEISQVTHIFDFKFSSQRIL</sequence>
<dbReference type="GO" id="GO:0006351">
    <property type="term" value="P:DNA-templated transcription"/>
    <property type="evidence" value="ECO:0007669"/>
    <property type="project" value="InterPro"/>
</dbReference>
<dbReference type="PANTHER" id="PTHR23334:SF49">
    <property type="entry name" value="BASIC LEUCINE ZIPPER 23"/>
    <property type="match status" value="1"/>
</dbReference>
<protein>
    <submittedName>
        <fullName evidence="2">Uncharacterized protein</fullName>
    </submittedName>
</protein>
<keyword evidence="3" id="KW-1185">Reference proteome</keyword>
<organism evidence="2 3">
    <name type="scientific">Erythroxylum novogranatense</name>
    <dbReference type="NCBI Taxonomy" id="1862640"/>
    <lineage>
        <taxon>Eukaryota</taxon>
        <taxon>Viridiplantae</taxon>
        <taxon>Streptophyta</taxon>
        <taxon>Embryophyta</taxon>
        <taxon>Tracheophyta</taxon>
        <taxon>Spermatophyta</taxon>
        <taxon>Magnoliopsida</taxon>
        <taxon>eudicotyledons</taxon>
        <taxon>Gunneridae</taxon>
        <taxon>Pentapetalae</taxon>
        <taxon>rosids</taxon>
        <taxon>fabids</taxon>
        <taxon>Malpighiales</taxon>
        <taxon>Erythroxylaceae</taxon>
        <taxon>Erythroxylum</taxon>
    </lineage>
</organism>
<feature type="region of interest" description="Disordered" evidence="1">
    <location>
        <begin position="72"/>
        <end position="98"/>
    </location>
</feature>
<dbReference type="GO" id="GO:0000978">
    <property type="term" value="F:RNA polymerase II cis-regulatory region sequence-specific DNA binding"/>
    <property type="evidence" value="ECO:0007669"/>
    <property type="project" value="TreeGrafter"/>
</dbReference>
<gene>
    <name evidence="2" type="ORF">K2173_012420</name>
</gene>
<feature type="region of interest" description="Disordered" evidence="1">
    <location>
        <begin position="1"/>
        <end position="21"/>
    </location>
</feature>
<reference evidence="2 3" key="1">
    <citation type="submission" date="2021-09" db="EMBL/GenBank/DDBJ databases">
        <title>Genomic insights and catalytic innovation underlie evolution of tropane alkaloids biosynthesis.</title>
        <authorList>
            <person name="Wang Y.-J."/>
            <person name="Tian T."/>
            <person name="Huang J.-P."/>
            <person name="Huang S.-X."/>
        </authorList>
    </citation>
    <scope>NUCLEOTIDE SEQUENCE [LARGE SCALE GENOMIC DNA]</scope>
    <source>
        <strain evidence="2">KIB-2018</strain>
        <tissue evidence="2">Leaf</tissue>
    </source>
</reference>
<accession>A0AAV8TJA2</accession>
<feature type="compositionally biased region" description="Polar residues" evidence="1">
    <location>
        <begin position="12"/>
        <end position="21"/>
    </location>
</feature>
<dbReference type="PANTHER" id="PTHR23334">
    <property type="entry name" value="CCAAT/ENHANCER BINDING PROTEIN"/>
    <property type="match status" value="1"/>
</dbReference>
<dbReference type="Proteomes" id="UP001159364">
    <property type="component" value="Linkage Group LG04"/>
</dbReference>
<proteinExistence type="predicted"/>
<dbReference type="AlphaFoldDB" id="A0AAV8TJA2"/>
<dbReference type="EMBL" id="JAIWQS010000004">
    <property type="protein sequence ID" value="KAJ8766945.1"/>
    <property type="molecule type" value="Genomic_DNA"/>
</dbReference>
<evidence type="ECO:0000313" key="3">
    <source>
        <dbReference type="Proteomes" id="UP001159364"/>
    </source>
</evidence>
<name>A0AAV8TJA2_9ROSI</name>
<dbReference type="GO" id="GO:0000981">
    <property type="term" value="F:DNA-binding transcription factor activity, RNA polymerase II-specific"/>
    <property type="evidence" value="ECO:0007669"/>
    <property type="project" value="TreeGrafter"/>
</dbReference>
<evidence type="ECO:0000256" key="1">
    <source>
        <dbReference type="SAM" id="MobiDB-lite"/>
    </source>
</evidence>